<dbReference type="GeneID" id="103519276"/>
<dbReference type="RefSeq" id="XP_008482612.1">
    <property type="nucleotide sequence ID" value="XM_008484390.3"/>
</dbReference>
<dbReference type="SMART" id="SM00398">
    <property type="entry name" value="HMG"/>
    <property type="match status" value="1"/>
</dbReference>
<comment type="similarity">
    <text evidence="1 10">Belongs to the SSRP1 family.</text>
</comment>
<keyword evidence="4 10" id="KW-0227">DNA damage</keyword>
<dbReference type="STRING" id="121845.A0A1S3DIE7"/>
<feature type="domain" description="HMG box" evidence="12">
    <location>
        <begin position="554"/>
        <end position="622"/>
    </location>
</feature>
<dbReference type="PROSITE" id="PS50118">
    <property type="entry name" value="HMG_BOX_2"/>
    <property type="match status" value="1"/>
</dbReference>
<evidence type="ECO:0000256" key="5">
    <source>
        <dbReference type="ARBA" id="ARBA00023015"/>
    </source>
</evidence>
<dbReference type="InterPro" id="IPR050454">
    <property type="entry name" value="RTT106/SSRP1_HistChap/FACT"/>
</dbReference>
<keyword evidence="6 10" id="KW-0804">Transcription</keyword>
<feature type="compositionally biased region" description="Basic and acidic residues" evidence="11">
    <location>
        <begin position="699"/>
        <end position="733"/>
    </location>
</feature>
<dbReference type="PRINTS" id="PR00887">
    <property type="entry name" value="SSRCOGNITION"/>
</dbReference>
<dbReference type="GO" id="GO:0003677">
    <property type="term" value="F:DNA binding"/>
    <property type="evidence" value="ECO:0007669"/>
    <property type="project" value="UniProtKB-UniRule"/>
</dbReference>
<dbReference type="GO" id="GO:0042393">
    <property type="term" value="F:histone binding"/>
    <property type="evidence" value="ECO:0007669"/>
    <property type="project" value="TreeGrafter"/>
</dbReference>
<dbReference type="InterPro" id="IPR011993">
    <property type="entry name" value="PH-like_dom_sf"/>
</dbReference>
<feature type="compositionally biased region" description="Acidic residues" evidence="11">
    <location>
        <begin position="463"/>
        <end position="494"/>
    </location>
</feature>
<dbReference type="KEGG" id="dci:103519276"/>
<dbReference type="InterPro" id="IPR036910">
    <property type="entry name" value="HMG_box_dom_sf"/>
</dbReference>
<dbReference type="Gene3D" id="2.30.29.150">
    <property type="match status" value="1"/>
</dbReference>
<feature type="compositionally biased region" description="Acidic residues" evidence="11">
    <location>
        <begin position="734"/>
        <end position="744"/>
    </location>
</feature>
<dbReference type="Pfam" id="PF03531">
    <property type="entry name" value="SSrecog"/>
    <property type="match status" value="1"/>
</dbReference>
<keyword evidence="5 10" id="KW-0805">Transcription regulation</keyword>
<dbReference type="Pfam" id="PF00505">
    <property type="entry name" value="HMG_box"/>
    <property type="match status" value="1"/>
</dbReference>
<evidence type="ECO:0000256" key="6">
    <source>
        <dbReference type="ARBA" id="ARBA00023163"/>
    </source>
</evidence>
<dbReference type="PANTHER" id="PTHR45849">
    <property type="entry name" value="FACT COMPLEX SUBUNIT SSRP1"/>
    <property type="match status" value="1"/>
</dbReference>
<feature type="region of interest" description="Disordered" evidence="11">
    <location>
        <begin position="429"/>
        <end position="561"/>
    </location>
</feature>
<dbReference type="CTD" id="37767"/>
<dbReference type="InterPro" id="IPR024954">
    <property type="entry name" value="SSRP1_DD"/>
</dbReference>
<keyword evidence="2 10" id="KW-0158">Chromosome</keyword>
<dbReference type="GO" id="GO:0006260">
    <property type="term" value="P:DNA replication"/>
    <property type="evidence" value="ECO:0007669"/>
    <property type="project" value="UniProtKB-KW"/>
</dbReference>
<evidence type="ECO:0000256" key="9">
    <source>
        <dbReference type="PROSITE-ProRule" id="PRU00267"/>
    </source>
</evidence>
<dbReference type="GO" id="GO:0006281">
    <property type="term" value="P:DNA repair"/>
    <property type="evidence" value="ECO:0007669"/>
    <property type="project" value="UniProtKB-KW"/>
</dbReference>
<comment type="function">
    <text evidence="10">Component of the FACT complex, a general chromatin factor that acts to reorganize nucleosomes. The FACT complex is involved in multiple processes that require DNA as a template such as mRNA elongation, DNA replication and DNA repair. During transcription elongation the FACT complex acts as a histone chaperone that both destabilizes and restores nucleosomal structure. It facilitates the passage of RNA polymerase II and transcription by promoting the dissociation of one histone H2A-H2B dimer from the nucleosome, then subsequently promotes the reestablishment of the nucleosome following the passage of RNA polymerase II.</text>
</comment>
<name>A0A1S3DIE7_DIACI</name>
<dbReference type="SUPFAM" id="SSF47095">
    <property type="entry name" value="HMG-box"/>
    <property type="match status" value="1"/>
</dbReference>
<evidence type="ECO:0000256" key="10">
    <source>
        <dbReference type="RuleBase" id="RU364013"/>
    </source>
</evidence>
<feature type="compositionally biased region" description="Basic and acidic residues" evidence="11">
    <location>
        <begin position="674"/>
        <end position="692"/>
    </location>
</feature>
<feature type="region of interest" description="Disordered" evidence="11">
    <location>
        <begin position="618"/>
        <end position="764"/>
    </location>
</feature>
<dbReference type="CDD" id="cd13230">
    <property type="entry name" value="PH1_SSRP1-like"/>
    <property type="match status" value="1"/>
</dbReference>
<sequence>MTEALEFQEVSSEFRGALCPGKLKITDQNIVFKNKKTGKVEQINGPDLDFVNWQKLVGTWALRIFLKNGSLHRFAGFKETEIDKICSFFKTNFKIDVPEKELSVRGWNWGGTKFIGNVLSFDVNNTTAFEIPLRDVSQCTTGKNEVTVEFHPNDEAAESLIEMRFYIPTNEIAGDTDPVEAFKDSVMNQASVINATGDAIAVFNEIQCLTPRGRYDIKIFNSFFQLHGKTFDYKIPISTVLRMFTLPHKDGRQNFFVISLDPPIKQGQTRYHFLTLLFNQDETSEMELPFSEQELKEKYEGKLDKELSGPTYEVMAKIMKVIVNRKITVPGSFRGHTGTSAVTCSYKAAAGYIYPLERGFIFIHKPPIHIRFEEIATVNFARSGGSTRSFDFEIELKSGVLHTFSSIEKEEYGKLFDFIREKKLRVKNTGKGEKPNYKEDFGSSDDEKEPDAYLARVKREAAERDDEDDEDEDESTDEDFNPDQAESDVAEEYDSNPTPTDSDEDSDASEGTKKKKKEKSRKTITISEKPRKSKKDKESSGGSTKRKKKDKNAPKKPMSAYMMWFNDMREKIKKDNPGISFTEIAKKGGELWKTVSSKEKAEYDEKVNKAKEDYNEALKAYKESGGGQDSDDGKTSKSKKPAKKKETASTAVSPHKVKSKEFIESNGSSSDSDDDKKASSKRKRDSDEDSKAKTKKKKEKSESESDSGESEKEKKSKSKPKGDKSKSKSKKEDEIDDEEYDEPVESTPPSSDAGSDASSSEDDD</sequence>
<keyword evidence="7 10" id="KW-0234">DNA repair</keyword>
<evidence type="ECO:0000256" key="1">
    <source>
        <dbReference type="ARBA" id="ARBA00010060"/>
    </source>
</evidence>
<feature type="compositionally biased region" description="Basic and acidic residues" evidence="11">
    <location>
        <begin position="430"/>
        <end position="441"/>
    </location>
</feature>
<dbReference type="FunFam" id="2.30.29.30:FF:000098">
    <property type="entry name" value="Fact complex subunit ssrp1"/>
    <property type="match status" value="1"/>
</dbReference>
<keyword evidence="9" id="KW-0238">DNA-binding</keyword>
<keyword evidence="8 9" id="KW-0539">Nucleus</keyword>
<dbReference type="FunFam" id="2.30.29.150:FF:000001">
    <property type="entry name" value="Fact complex subunit ssrp1"/>
    <property type="match status" value="1"/>
</dbReference>
<evidence type="ECO:0000256" key="8">
    <source>
        <dbReference type="ARBA" id="ARBA00023242"/>
    </source>
</evidence>
<dbReference type="Gene3D" id="2.30.29.30">
    <property type="entry name" value="Pleckstrin-homology domain (PH domain)/Phosphotyrosine-binding domain (PTB)"/>
    <property type="match status" value="2"/>
</dbReference>
<dbReference type="SUPFAM" id="SSF50729">
    <property type="entry name" value="PH domain-like"/>
    <property type="match status" value="1"/>
</dbReference>
<dbReference type="Gene3D" id="1.10.30.10">
    <property type="entry name" value="High mobility group box domain"/>
    <property type="match status" value="1"/>
</dbReference>
<dbReference type="InterPro" id="IPR013719">
    <property type="entry name" value="RTT106/SPT16-like_middle_dom"/>
</dbReference>
<dbReference type="InterPro" id="IPR048993">
    <property type="entry name" value="SSRP1-like_PH1"/>
</dbReference>
<proteinExistence type="inferred from homology"/>
<evidence type="ECO:0000313" key="13">
    <source>
        <dbReference type="Proteomes" id="UP000079169"/>
    </source>
</evidence>
<dbReference type="CDD" id="cd21994">
    <property type="entry name" value="HMG-box_SSRP1-like"/>
    <property type="match status" value="1"/>
</dbReference>
<comment type="subcellular location">
    <subcellularLocation>
        <location evidence="10">Nucleus</location>
    </subcellularLocation>
    <subcellularLocation>
        <location evidence="10">Chromosome</location>
    </subcellularLocation>
</comment>
<dbReference type="InterPro" id="IPR035417">
    <property type="entry name" value="SSRP1/POB3_N"/>
</dbReference>
<accession>A0A1S3DIE7</accession>
<keyword evidence="13" id="KW-1185">Reference proteome</keyword>
<dbReference type="SMART" id="SM01287">
    <property type="entry name" value="Rtt106"/>
    <property type="match status" value="1"/>
</dbReference>
<dbReference type="Pfam" id="PF21103">
    <property type="entry name" value="PH1_SSRP1-like"/>
    <property type="match status" value="1"/>
</dbReference>
<reference evidence="14" key="1">
    <citation type="submission" date="2025-08" db="UniProtKB">
        <authorList>
            <consortium name="RefSeq"/>
        </authorList>
    </citation>
    <scope>IDENTIFICATION</scope>
</reference>
<evidence type="ECO:0000256" key="3">
    <source>
        <dbReference type="ARBA" id="ARBA00022705"/>
    </source>
</evidence>
<keyword evidence="3 10" id="KW-0235">DNA replication</keyword>
<dbReference type="Proteomes" id="UP000079169">
    <property type="component" value="Unplaced"/>
</dbReference>
<dbReference type="GO" id="GO:1902275">
    <property type="term" value="P:regulation of chromatin organization"/>
    <property type="evidence" value="ECO:0007669"/>
    <property type="project" value="TreeGrafter"/>
</dbReference>
<dbReference type="GO" id="GO:0035101">
    <property type="term" value="C:FACT complex"/>
    <property type="evidence" value="ECO:0007669"/>
    <property type="project" value="TreeGrafter"/>
</dbReference>
<dbReference type="PANTHER" id="PTHR45849:SF1">
    <property type="entry name" value="FACT COMPLEX SUBUNIT SSRP1"/>
    <property type="match status" value="1"/>
</dbReference>
<dbReference type="InterPro" id="IPR009071">
    <property type="entry name" value="HMG_box_dom"/>
</dbReference>
<evidence type="ECO:0000259" key="12">
    <source>
        <dbReference type="PROSITE" id="PS50118"/>
    </source>
</evidence>
<dbReference type="AlphaFoldDB" id="A0A1S3DIE7"/>
<feature type="DNA-binding region" description="HMG box" evidence="9">
    <location>
        <begin position="554"/>
        <end position="622"/>
    </location>
</feature>
<evidence type="ECO:0000256" key="4">
    <source>
        <dbReference type="ARBA" id="ARBA00022763"/>
    </source>
</evidence>
<dbReference type="CDD" id="cd13231">
    <property type="entry name" value="PH2_SSRP1-like"/>
    <property type="match status" value="1"/>
</dbReference>
<dbReference type="OMA" id="QVVTKIF"/>
<feature type="compositionally biased region" description="Basic residues" evidence="11">
    <location>
        <begin position="513"/>
        <end position="522"/>
    </location>
</feature>
<gene>
    <name evidence="14" type="primary">LOC103519276</name>
</gene>
<evidence type="ECO:0000313" key="14">
    <source>
        <dbReference type="RefSeq" id="XP_008482612.1"/>
    </source>
</evidence>
<dbReference type="PaxDb" id="121845-A0A1S3DIE7"/>
<dbReference type="FunFam" id="2.30.29.30:FF:000119">
    <property type="entry name" value="FACT complex subunit SSRP1"/>
    <property type="match status" value="1"/>
</dbReference>
<evidence type="ECO:0000256" key="11">
    <source>
        <dbReference type="SAM" id="MobiDB-lite"/>
    </source>
</evidence>
<protein>
    <recommendedName>
        <fullName evidence="10">FACT complex subunit SSRP1</fullName>
    </recommendedName>
</protein>
<dbReference type="Pfam" id="PF08512">
    <property type="entry name" value="Rttp106-like_middle"/>
    <property type="match status" value="1"/>
</dbReference>
<evidence type="ECO:0000256" key="2">
    <source>
        <dbReference type="ARBA" id="ARBA00022454"/>
    </source>
</evidence>
<dbReference type="GO" id="GO:0031491">
    <property type="term" value="F:nucleosome binding"/>
    <property type="evidence" value="ECO:0007669"/>
    <property type="project" value="TreeGrafter"/>
</dbReference>
<dbReference type="InterPro" id="IPR000969">
    <property type="entry name" value="SSRP1/POB3"/>
</dbReference>
<dbReference type="InterPro" id="IPR038167">
    <property type="entry name" value="SSRP1_sf"/>
</dbReference>
<dbReference type="Gene3D" id="2.30.29.220">
    <property type="entry name" value="Structure-specific recognition protein (SSRP1)"/>
    <property type="match status" value="1"/>
</dbReference>
<dbReference type="Pfam" id="PF17292">
    <property type="entry name" value="POB3_N"/>
    <property type="match status" value="1"/>
</dbReference>
<evidence type="ECO:0000256" key="7">
    <source>
        <dbReference type="ARBA" id="ARBA00023204"/>
    </source>
</evidence>
<organism evidence="13 14">
    <name type="scientific">Diaphorina citri</name>
    <name type="common">Asian citrus psyllid</name>
    <dbReference type="NCBI Taxonomy" id="121845"/>
    <lineage>
        <taxon>Eukaryota</taxon>
        <taxon>Metazoa</taxon>
        <taxon>Ecdysozoa</taxon>
        <taxon>Arthropoda</taxon>
        <taxon>Hexapoda</taxon>
        <taxon>Insecta</taxon>
        <taxon>Pterygota</taxon>
        <taxon>Neoptera</taxon>
        <taxon>Paraneoptera</taxon>
        <taxon>Hemiptera</taxon>
        <taxon>Sternorrhyncha</taxon>
        <taxon>Psylloidea</taxon>
        <taxon>Psyllidae</taxon>
        <taxon>Diaphorininae</taxon>
        <taxon>Diaphorina</taxon>
    </lineage>
</organism>